<evidence type="ECO:0000256" key="1">
    <source>
        <dbReference type="SAM" id="MobiDB-lite"/>
    </source>
</evidence>
<accession>G3JIY5</accession>
<dbReference type="RefSeq" id="XP_006671343.1">
    <property type="nucleotide sequence ID" value="XM_006671280.1"/>
</dbReference>
<dbReference type="VEuPathDB" id="FungiDB:CCM_06139"/>
<dbReference type="OrthoDB" id="506431at2759"/>
<keyword evidence="2" id="KW-0732">Signal</keyword>
<feature type="region of interest" description="Disordered" evidence="1">
    <location>
        <begin position="224"/>
        <end position="246"/>
    </location>
</feature>
<evidence type="ECO:0000313" key="4">
    <source>
        <dbReference type="Proteomes" id="UP000001610"/>
    </source>
</evidence>
<evidence type="ECO:0000256" key="2">
    <source>
        <dbReference type="SAM" id="SignalP"/>
    </source>
</evidence>
<reference evidence="3 4" key="1">
    <citation type="journal article" date="2011" name="Genome Biol.">
        <title>Genome sequence of the insect pathogenic fungus Cordyceps militaris, a valued traditional Chinese medicine.</title>
        <authorList>
            <person name="Zheng P."/>
            <person name="Xia Y."/>
            <person name="Xiao G."/>
            <person name="Xiong C."/>
            <person name="Hu X."/>
            <person name="Zhang S."/>
            <person name="Zheng H."/>
            <person name="Huang Y."/>
            <person name="Zhou Y."/>
            <person name="Wang S."/>
            <person name="Zhao G.P."/>
            <person name="Liu X."/>
            <person name="St Leger R.J."/>
            <person name="Wang C."/>
        </authorList>
    </citation>
    <scope>NUCLEOTIDE SEQUENCE [LARGE SCALE GENOMIC DNA]</scope>
    <source>
        <strain evidence="3 4">CM01</strain>
    </source>
</reference>
<feature type="compositionally biased region" description="Low complexity" evidence="1">
    <location>
        <begin position="232"/>
        <end position="245"/>
    </location>
</feature>
<organism evidence="3 4">
    <name type="scientific">Cordyceps militaris (strain CM01)</name>
    <name type="common">Caterpillar fungus</name>
    <dbReference type="NCBI Taxonomy" id="983644"/>
    <lineage>
        <taxon>Eukaryota</taxon>
        <taxon>Fungi</taxon>
        <taxon>Dikarya</taxon>
        <taxon>Ascomycota</taxon>
        <taxon>Pezizomycotina</taxon>
        <taxon>Sordariomycetes</taxon>
        <taxon>Hypocreomycetidae</taxon>
        <taxon>Hypocreales</taxon>
        <taxon>Cordycipitaceae</taxon>
        <taxon>Cordyceps</taxon>
    </lineage>
</organism>
<dbReference type="EMBL" id="JH126402">
    <property type="protein sequence ID" value="EGX91979.1"/>
    <property type="molecule type" value="Genomic_DNA"/>
</dbReference>
<dbReference type="HOGENOM" id="CLU_036638_1_0_1"/>
<keyword evidence="4" id="KW-1185">Reference proteome</keyword>
<protein>
    <recommendedName>
        <fullName evidence="5">Signal peptide-containing protein</fullName>
    </recommendedName>
</protein>
<dbReference type="KEGG" id="cmt:CCM_06139"/>
<feature type="compositionally biased region" description="Low complexity" evidence="1">
    <location>
        <begin position="71"/>
        <end position="93"/>
    </location>
</feature>
<evidence type="ECO:0008006" key="5">
    <source>
        <dbReference type="Google" id="ProtNLM"/>
    </source>
</evidence>
<dbReference type="GeneID" id="18168154"/>
<feature type="chain" id="PRO_5003446520" description="Signal peptide-containing protein" evidence="2">
    <location>
        <begin position="17"/>
        <end position="453"/>
    </location>
</feature>
<dbReference type="OMA" id="RHGYQRE"/>
<proteinExistence type="predicted"/>
<feature type="region of interest" description="Disordered" evidence="1">
    <location>
        <begin position="70"/>
        <end position="141"/>
    </location>
</feature>
<dbReference type="InParanoid" id="G3JIY5"/>
<dbReference type="AlphaFoldDB" id="G3JIY5"/>
<name>G3JIY5_CORMM</name>
<feature type="signal peptide" evidence="2">
    <location>
        <begin position="1"/>
        <end position="16"/>
    </location>
</feature>
<sequence length="453" mass="50810">MSLGVALRSVVFYVVACTPCTKFRHRQKARNASKKERLEKAIRLETEQPGRYQHPSPFTTNPYWQEEIERGPSLPKKSASKSSSSRGLTSAGRDSCSPSVSEQTNVEDSRTNVDSMSILREEEDTVPSDWNRKKGYQREDEEVWGQWTAQKLVDALNKARNSAGRLIESTLGLEKEVTDQERRAFYATPRNPPVNDYHPAVISSRPANRDGIKWMLQPPPPAKFMEGKTPVSRATSSASKSSGRTLVSDDPFLRKVVKEQLAKEKLAKARAERAGKDAAVPTESELIESIFLTRTNQTATRCRSLSFDADIEDRSTEASSNDSGSWGPKSTAWVPKSHLAPVRMPYSKKYFTKDNGKEYDPNDPSDEEYPAINPDGTITFQKPKLETFLTTDAGPAGTQGGSTHRSRRSKLLASTLAKSETFVNYRRKRLVKHNRKKFMLQYFPSAVGDDSDY</sequence>
<feature type="compositionally biased region" description="Polar residues" evidence="1">
    <location>
        <begin position="96"/>
        <end position="106"/>
    </location>
</feature>
<evidence type="ECO:0000313" key="3">
    <source>
        <dbReference type="EMBL" id="EGX91979.1"/>
    </source>
</evidence>
<feature type="region of interest" description="Disordered" evidence="1">
    <location>
        <begin position="312"/>
        <end position="332"/>
    </location>
</feature>
<dbReference type="eggNOG" id="ENOG502SM8K">
    <property type="taxonomic scope" value="Eukaryota"/>
</dbReference>
<gene>
    <name evidence="3" type="ORF">CCM_06139</name>
</gene>
<feature type="region of interest" description="Disordered" evidence="1">
    <location>
        <begin position="44"/>
        <end position="63"/>
    </location>
</feature>
<dbReference type="Proteomes" id="UP000001610">
    <property type="component" value="Unassembled WGS sequence"/>
</dbReference>